<evidence type="ECO:0000256" key="1">
    <source>
        <dbReference type="SAM" id="MobiDB-lite"/>
    </source>
</evidence>
<evidence type="ECO:0000259" key="3">
    <source>
        <dbReference type="Pfam" id="PF21666"/>
    </source>
</evidence>
<dbReference type="PANTHER" id="PTHR33119:SF1">
    <property type="entry name" value="FE2OG DIOXYGENASE DOMAIN-CONTAINING PROTEIN"/>
    <property type="match status" value="1"/>
</dbReference>
<protein>
    <submittedName>
        <fullName evidence="4">Uncharacterized protein</fullName>
    </submittedName>
</protein>
<accession>A0A2B7Y2L8</accession>
<organism evidence="4 5">
    <name type="scientific">Polytolypa hystricis (strain UAMH7299)</name>
    <dbReference type="NCBI Taxonomy" id="1447883"/>
    <lineage>
        <taxon>Eukaryota</taxon>
        <taxon>Fungi</taxon>
        <taxon>Dikarya</taxon>
        <taxon>Ascomycota</taxon>
        <taxon>Pezizomycotina</taxon>
        <taxon>Eurotiomycetes</taxon>
        <taxon>Eurotiomycetidae</taxon>
        <taxon>Onygenales</taxon>
        <taxon>Onygenales incertae sedis</taxon>
        <taxon>Polytolypa</taxon>
    </lineage>
</organism>
<comment type="caution">
    <text evidence="4">The sequence shown here is derived from an EMBL/GenBank/DDBJ whole genome shotgun (WGS) entry which is preliminary data.</text>
</comment>
<keyword evidence="5" id="KW-1185">Reference proteome</keyword>
<evidence type="ECO:0000313" key="5">
    <source>
        <dbReference type="Proteomes" id="UP000224634"/>
    </source>
</evidence>
<dbReference type="InterPro" id="IPR049192">
    <property type="entry name" value="DUF4246_C"/>
</dbReference>
<gene>
    <name evidence="4" type="ORF">AJ80_05434</name>
</gene>
<dbReference type="InterPro" id="IPR049207">
    <property type="entry name" value="DUF4246_N"/>
</dbReference>
<sequence>MLRLMNRVTDKKKWHVKKIFDDDIIDRWRAEAKRSGDVTERMVDWIIAEVRYKAEMFQFIDMVIVYNGDVVKSDTAVPESTRVTLKTAAQALEDAMSPAKDFHPGSDDKVVDLVHPSLFPLVYGRSRILQDELIGIGDCFSKIGCGEVIPVPPLPRAPTVDELPSGMTYVEWARWPRETVTRPYSNKFQWLPCDVELLGPLTGCKISSYINNLHPRRHQDLYDAVEKVISCAIPMWNATLSPLDNRYRDRNPRPRISYTPFPYEPLPEDRRPQGNRHDSPRRLKNAILPEPETFIPPPLQGIDLEMHGDHSNLQVIVKLANIELTPEKPSYNGGTWHVEGQMNEHICATALYYYDCENITESRLAFRQESLFNSSPSGPNDQHEWLDAVYGCTQHGPQVQEIGDVVCKQGRLLTFPNTLQHQVQPFQLADPAKPGHRKILALFLIDPNIRVISTANVPPQQRDWWKDEIYRQHSLSPLPVELQEQIMEDVDFPMPMDEAKELRLELMEERSAFVEEQTTAFMSPTFSLCEH</sequence>
<feature type="domain" description="DUF4246" evidence="2">
    <location>
        <begin position="40"/>
        <end position="468"/>
    </location>
</feature>
<dbReference type="EMBL" id="PDNA01000080">
    <property type="protein sequence ID" value="PGH15726.1"/>
    <property type="molecule type" value="Genomic_DNA"/>
</dbReference>
<feature type="domain" description="DUF4246" evidence="3">
    <location>
        <begin position="1"/>
        <end position="31"/>
    </location>
</feature>
<dbReference type="OrthoDB" id="415532at2759"/>
<feature type="compositionally biased region" description="Basic and acidic residues" evidence="1">
    <location>
        <begin position="267"/>
        <end position="281"/>
    </location>
</feature>
<feature type="region of interest" description="Disordered" evidence="1">
    <location>
        <begin position="244"/>
        <end position="283"/>
    </location>
</feature>
<dbReference type="AlphaFoldDB" id="A0A2B7Y2L8"/>
<dbReference type="PANTHER" id="PTHR33119">
    <property type="entry name" value="IFI3P"/>
    <property type="match status" value="1"/>
</dbReference>
<reference evidence="4 5" key="1">
    <citation type="submission" date="2017-10" db="EMBL/GenBank/DDBJ databases">
        <title>Comparative genomics in systemic dimorphic fungi from Ajellomycetaceae.</title>
        <authorList>
            <person name="Munoz J.F."/>
            <person name="Mcewen J.G."/>
            <person name="Clay O.K."/>
            <person name="Cuomo C.A."/>
        </authorList>
    </citation>
    <scope>NUCLEOTIDE SEQUENCE [LARGE SCALE GENOMIC DNA]</scope>
    <source>
        <strain evidence="4 5">UAMH7299</strain>
    </source>
</reference>
<evidence type="ECO:0000313" key="4">
    <source>
        <dbReference type="EMBL" id="PGH15726.1"/>
    </source>
</evidence>
<dbReference type="Pfam" id="PF21666">
    <property type="entry name" value="DUF4246_N"/>
    <property type="match status" value="1"/>
</dbReference>
<proteinExistence type="predicted"/>
<evidence type="ECO:0000259" key="2">
    <source>
        <dbReference type="Pfam" id="PF14033"/>
    </source>
</evidence>
<dbReference type="STRING" id="1447883.A0A2B7Y2L8"/>
<dbReference type="InterPro" id="IPR025340">
    <property type="entry name" value="DUF4246"/>
</dbReference>
<dbReference type="Pfam" id="PF14033">
    <property type="entry name" value="DUF4246"/>
    <property type="match status" value="1"/>
</dbReference>
<name>A0A2B7Y2L8_POLH7</name>
<dbReference type="Proteomes" id="UP000224634">
    <property type="component" value="Unassembled WGS sequence"/>
</dbReference>